<sequence length="132" mass="15424">MNELKARIHENGIDYVLVGDYYVPDLKLPEEKRPIGHWGRLHKAYLQNYRPTVYNELVLSCRLHSVLADLNEQANDRFSLIMEQMARAEGVTEQMKAENQMLWVQSMNSIRNRAEEIVKHEMIYCHYSGGGD</sequence>
<dbReference type="Pfam" id="PF14198">
    <property type="entry name" value="TnpV"/>
    <property type="match status" value="1"/>
</dbReference>
<dbReference type="Proteomes" id="UP000095673">
    <property type="component" value="Unassembled WGS sequence"/>
</dbReference>
<gene>
    <name evidence="1" type="ORF">ERS852580_01352</name>
</gene>
<protein>
    <recommendedName>
        <fullName evidence="3">TnpV protein</fullName>
    </recommendedName>
</protein>
<name>A0A173T0D8_9FIRM</name>
<dbReference type="OrthoDB" id="9791178at2"/>
<accession>A0A173T0D8</accession>
<evidence type="ECO:0000313" key="2">
    <source>
        <dbReference type="Proteomes" id="UP000095673"/>
    </source>
</evidence>
<proteinExistence type="predicted"/>
<dbReference type="AlphaFoldDB" id="A0A173T0D8"/>
<dbReference type="EMBL" id="CYXM01000005">
    <property type="protein sequence ID" value="CUM96334.1"/>
    <property type="molecule type" value="Genomic_DNA"/>
</dbReference>
<reference evidence="1 2" key="1">
    <citation type="submission" date="2015-09" db="EMBL/GenBank/DDBJ databases">
        <authorList>
            <consortium name="Pathogen Informatics"/>
        </authorList>
    </citation>
    <scope>NUCLEOTIDE SEQUENCE [LARGE SCALE GENOMIC DNA]</scope>
    <source>
        <strain evidence="1 2">2789STDY5834968</strain>
    </source>
</reference>
<dbReference type="RefSeq" id="WP_055163287.1">
    <property type="nucleotide sequence ID" value="NZ_CYXM01000005.1"/>
</dbReference>
<evidence type="ECO:0008006" key="3">
    <source>
        <dbReference type="Google" id="ProtNLM"/>
    </source>
</evidence>
<dbReference type="InterPro" id="IPR026989">
    <property type="entry name" value="TnpV"/>
</dbReference>
<evidence type="ECO:0000313" key="1">
    <source>
        <dbReference type="EMBL" id="CUM96334.1"/>
    </source>
</evidence>
<organism evidence="1 2">
    <name type="scientific">Agathobacter rectalis</name>
    <dbReference type="NCBI Taxonomy" id="39491"/>
    <lineage>
        <taxon>Bacteria</taxon>
        <taxon>Bacillati</taxon>
        <taxon>Bacillota</taxon>
        <taxon>Clostridia</taxon>
        <taxon>Lachnospirales</taxon>
        <taxon>Lachnospiraceae</taxon>
        <taxon>Agathobacter</taxon>
    </lineage>
</organism>